<feature type="domain" description="Fibronectin type-III" evidence="19">
    <location>
        <begin position="851"/>
        <end position="942"/>
    </location>
</feature>
<dbReference type="PROSITE" id="PS50835">
    <property type="entry name" value="IG_LIKE"/>
    <property type="match status" value="3"/>
</dbReference>
<evidence type="ECO:0000259" key="19">
    <source>
        <dbReference type="PROSITE" id="PS50853"/>
    </source>
</evidence>
<dbReference type="Pfam" id="PF13927">
    <property type="entry name" value="Ig_3"/>
    <property type="match status" value="1"/>
</dbReference>
<keyword evidence="13" id="KW-0325">Glycoprotein</keyword>
<evidence type="ECO:0000256" key="5">
    <source>
        <dbReference type="ARBA" id="ARBA00022729"/>
    </source>
</evidence>
<evidence type="ECO:0000259" key="18">
    <source>
        <dbReference type="PROSITE" id="PS50835"/>
    </source>
</evidence>
<feature type="domain" description="Ig-like" evidence="18">
    <location>
        <begin position="123"/>
        <end position="220"/>
    </location>
</feature>
<dbReference type="InterPro" id="IPR003598">
    <property type="entry name" value="Ig_sub2"/>
</dbReference>
<comment type="catalytic activity">
    <reaction evidence="15">
        <text>O-phospho-L-tyrosyl-[protein] + H2O = L-tyrosyl-[protein] + phosphate</text>
        <dbReference type="Rhea" id="RHEA:10684"/>
        <dbReference type="Rhea" id="RHEA-COMP:10136"/>
        <dbReference type="Rhea" id="RHEA-COMP:20101"/>
        <dbReference type="ChEBI" id="CHEBI:15377"/>
        <dbReference type="ChEBI" id="CHEBI:43474"/>
        <dbReference type="ChEBI" id="CHEBI:46858"/>
        <dbReference type="ChEBI" id="CHEBI:61978"/>
        <dbReference type="EC" id="3.1.3.48"/>
    </reaction>
</comment>
<reference evidence="20 21" key="1">
    <citation type="submission" date="2024-02" db="EMBL/GenBank/DDBJ databases">
        <title>Chromosome-scale genome assembly of the rough periwinkle Littorina saxatilis.</title>
        <authorList>
            <person name="De Jode A."/>
            <person name="Faria R."/>
            <person name="Formenti G."/>
            <person name="Sims Y."/>
            <person name="Smith T.P."/>
            <person name="Tracey A."/>
            <person name="Wood J.M.D."/>
            <person name="Zagrodzka Z.B."/>
            <person name="Johannesson K."/>
            <person name="Butlin R.K."/>
            <person name="Leder E.H."/>
        </authorList>
    </citation>
    <scope>NUCLEOTIDE SEQUENCE [LARGE SCALE GENOMIC DNA]</scope>
    <source>
        <strain evidence="20">Snail1</strain>
        <tissue evidence="20">Muscle</tissue>
    </source>
</reference>
<feature type="region of interest" description="Disordered" evidence="16">
    <location>
        <begin position="824"/>
        <end position="843"/>
    </location>
</feature>
<evidence type="ECO:0000256" key="3">
    <source>
        <dbReference type="ARBA" id="ARBA00013064"/>
    </source>
</evidence>
<evidence type="ECO:0000256" key="16">
    <source>
        <dbReference type="SAM" id="MobiDB-lite"/>
    </source>
</evidence>
<dbReference type="EMBL" id="JBAMIC010000011">
    <property type="protein sequence ID" value="KAK7099883.1"/>
    <property type="molecule type" value="Genomic_DNA"/>
</dbReference>
<dbReference type="GO" id="GO:0016020">
    <property type="term" value="C:membrane"/>
    <property type="evidence" value="ECO:0007669"/>
    <property type="project" value="UniProtKB-SubCell"/>
</dbReference>
<dbReference type="PANTHER" id="PTHR13817:SF166">
    <property type="entry name" value="NEURONAL IGCAM-RELATED"/>
    <property type="match status" value="1"/>
</dbReference>
<feature type="domain" description="Fibronectin type-III" evidence="19">
    <location>
        <begin position="523"/>
        <end position="621"/>
    </location>
</feature>
<dbReference type="SUPFAM" id="SSF49265">
    <property type="entry name" value="Fibronectin type III"/>
    <property type="match status" value="5"/>
</dbReference>
<keyword evidence="4" id="KW-0812">Transmembrane</keyword>
<evidence type="ECO:0000313" key="21">
    <source>
        <dbReference type="Proteomes" id="UP001374579"/>
    </source>
</evidence>
<evidence type="ECO:0000256" key="6">
    <source>
        <dbReference type="ARBA" id="ARBA00022737"/>
    </source>
</evidence>
<dbReference type="FunFam" id="2.60.40.10:FF:000010">
    <property type="entry name" value="receptor-type tyrosine-protein phosphatase delta isoform X1"/>
    <property type="match status" value="1"/>
</dbReference>
<dbReference type="InterPro" id="IPR003961">
    <property type="entry name" value="FN3_dom"/>
</dbReference>
<dbReference type="AlphaFoldDB" id="A0AAN9B6Z6"/>
<gene>
    <name evidence="20" type="ORF">V1264_022927</name>
</gene>
<dbReference type="SMART" id="SM00409">
    <property type="entry name" value="IG"/>
    <property type="match status" value="3"/>
</dbReference>
<protein>
    <recommendedName>
        <fullName evidence="3">protein-tyrosine-phosphatase</fullName>
        <ecNumber evidence="3">3.1.3.48</ecNumber>
    </recommendedName>
</protein>
<evidence type="ECO:0000256" key="11">
    <source>
        <dbReference type="ARBA" id="ARBA00023157"/>
    </source>
</evidence>
<evidence type="ECO:0000256" key="10">
    <source>
        <dbReference type="ARBA" id="ARBA00023136"/>
    </source>
</evidence>
<dbReference type="InterPro" id="IPR013783">
    <property type="entry name" value="Ig-like_fold"/>
</dbReference>
<feature type="domain" description="Ig-like" evidence="18">
    <location>
        <begin position="634"/>
        <end position="714"/>
    </location>
</feature>
<dbReference type="InterPro" id="IPR036179">
    <property type="entry name" value="Ig-like_dom_sf"/>
</dbReference>
<organism evidence="20 21">
    <name type="scientific">Littorina saxatilis</name>
    <dbReference type="NCBI Taxonomy" id="31220"/>
    <lineage>
        <taxon>Eukaryota</taxon>
        <taxon>Metazoa</taxon>
        <taxon>Spiralia</taxon>
        <taxon>Lophotrochozoa</taxon>
        <taxon>Mollusca</taxon>
        <taxon>Gastropoda</taxon>
        <taxon>Caenogastropoda</taxon>
        <taxon>Littorinimorpha</taxon>
        <taxon>Littorinoidea</taxon>
        <taxon>Littorinidae</taxon>
        <taxon>Littorina</taxon>
    </lineage>
</organism>
<evidence type="ECO:0000256" key="15">
    <source>
        <dbReference type="ARBA" id="ARBA00051722"/>
    </source>
</evidence>
<dbReference type="EC" id="3.1.3.48" evidence="3"/>
<feature type="domain" description="Fibronectin type-III" evidence="19">
    <location>
        <begin position="327"/>
        <end position="431"/>
    </location>
</feature>
<keyword evidence="12" id="KW-0675">Receptor</keyword>
<feature type="domain" description="Ig-like" evidence="18">
    <location>
        <begin position="22"/>
        <end position="115"/>
    </location>
</feature>
<keyword evidence="9" id="KW-1133">Transmembrane helix</keyword>
<keyword evidence="11" id="KW-1015">Disulfide bond</keyword>
<feature type="domain" description="Fibronectin type-III" evidence="19">
    <location>
        <begin position="1063"/>
        <end position="1157"/>
    </location>
</feature>
<comment type="caution">
    <text evidence="20">The sequence shown here is derived from an EMBL/GenBank/DDBJ whole genome shotgun (WGS) entry which is preliminary data.</text>
</comment>
<feature type="signal peptide" evidence="17">
    <location>
        <begin position="1"/>
        <end position="18"/>
    </location>
</feature>
<keyword evidence="14" id="KW-0393">Immunoglobulin domain</keyword>
<keyword evidence="5 17" id="KW-0732">Signal</keyword>
<dbReference type="InterPro" id="IPR007110">
    <property type="entry name" value="Ig-like_dom"/>
</dbReference>
<dbReference type="SUPFAM" id="SSF48726">
    <property type="entry name" value="Immunoglobulin"/>
    <property type="match status" value="3"/>
</dbReference>
<accession>A0AAN9B6Z6</accession>
<feature type="domain" description="Fibronectin type-III" evidence="19">
    <location>
        <begin position="1160"/>
        <end position="1265"/>
    </location>
</feature>
<dbReference type="PANTHER" id="PTHR13817">
    <property type="entry name" value="TITIN"/>
    <property type="match status" value="1"/>
</dbReference>
<dbReference type="SMART" id="SM00408">
    <property type="entry name" value="IGc2"/>
    <property type="match status" value="3"/>
</dbReference>
<keyword evidence="10" id="KW-0472">Membrane</keyword>
<dbReference type="InterPro" id="IPR050964">
    <property type="entry name" value="Striated_Muscle_Regulatory"/>
</dbReference>
<feature type="domain" description="Fibronectin type-III" evidence="19">
    <location>
        <begin position="725"/>
        <end position="821"/>
    </location>
</feature>
<keyword evidence="6" id="KW-0677">Repeat</keyword>
<dbReference type="InterPro" id="IPR003599">
    <property type="entry name" value="Ig_sub"/>
</dbReference>
<dbReference type="PROSITE" id="PS50853">
    <property type="entry name" value="FN3"/>
    <property type="match status" value="8"/>
</dbReference>
<dbReference type="Pfam" id="PF00041">
    <property type="entry name" value="fn3"/>
    <property type="match status" value="6"/>
</dbReference>
<keyword evidence="8" id="KW-0904">Protein phosphatase</keyword>
<dbReference type="Proteomes" id="UP001374579">
    <property type="component" value="Unassembled WGS sequence"/>
</dbReference>
<evidence type="ECO:0000313" key="20">
    <source>
        <dbReference type="EMBL" id="KAK7099883.1"/>
    </source>
</evidence>
<dbReference type="Gene3D" id="2.60.40.10">
    <property type="entry name" value="Immunoglobulins"/>
    <property type="match status" value="10"/>
</dbReference>
<evidence type="ECO:0000256" key="17">
    <source>
        <dbReference type="SAM" id="SignalP"/>
    </source>
</evidence>
<evidence type="ECO:0000256" key="4">
    <source>
        <dbReference type="ARBA" id="ARBA00022692"/>
    </source>
</evidence>
<proteinExistence type="inferred from homology"/>
<dbReference type="SMART" id="SM00060">
    <property type="entry name" value="FN3"/>
    <property type="match status" value="9"/>
</dbReference>
<evidence type="ECO:0000256" key="9">
    <source>
        <dbReference type="ARBA" id="ARBA00022989"/>
    </source>
</evidence>
<evidence type="ECO:0000256" key="2">
    <source>
        <dbReference type="ARBA" id="ARBA00010504"/>
    </source>
</evidence>
<evidence type="ECO:0000256" key="14">
    <source>
        <dbReference type="ARBA" id="ARBA00023319"/>
    </source>
</evidence>
<sequence>MWTAVLICLCHCLLLVTSQDAPEFLEEQQQVVAVKGTQTIIPCRIKNLGSHRVLWSFEKILLTFDDRRITDDMRISLERPYKTEWNLHIGDVRPTDAGMYSCQINTNPMTSQIIKLVVLDEQPSPVVPDEVAAMAGTKAEIMCKLPDTNDIGTWSYKADEKSEGRTIIENDKYDLLAGEGQDSHVHTLVINDVRAGDEGFYFCRARSGAQSGTSLKVVVPPPPPSLEAKAESPNKLTMRWKRPVLGQADVTGYTLYINNIETGKEHIFEVDSNEDPTGLESFSMGDLTTNTTYMVQLATKLQMGDEVVTGKKSPEVNITTPYFMPDAPGWVKVKRQSDDAAEVTWRPPDAKTSGIIRGYRVTYYPLAGNRKPILAKQKTVEVEGQEGNRWEARLTGLRPKTRYQVQVAGYTRKGVGRSSKPVGYLHKTLPPELSLNGRVLSKNSVLLTVTSLGNGKMGNIKMFYTEASQPSWKRLDFSSEWKFTVVGGLDPRTSYFFKVKGKIGGKMKHSVTHITTPPHDLLVPQAVSVSATASTSIEVLWDYVIANGSSSLPLGYIVHLEETSEKDEDERRHRQSVVFNRTSVEVKDLTPDVKYTIQVVAFNGFGEGPRTDGLLFHIAESGVKQDAVNEPYPPRFTHVLPEELSIQSGETVKITCEADGYPVPEVRWFDNGEPIGEPAQGSNQLFMANVRQSTVLTCRATSQWGDIETSTKVLMVKDEEEDTGQEDNLAIGVITTNIMSTTLTVAWEIIAGDPESIDHFEIDITDDTDRILLTRTLPGQTNSFNLRSLQPGAEYRAKLRAYGASPTGKQDELLLEATASAVTLSSDDEERTTTTRAPIVTPPPQQNKYRAWLPLSIVDVTPNSALLSWDFTGLDPRYVHLFELKVKSRSNFTLLTETLKPNLKVMDLTLQPGQFYFVQVRAFDRSGRVLALNTTQVATPSKEMQEETEETTDEEEAPVLKRASLTLTPHAVTGEAARLDWSLAGAQQEDIDQFVLKVKDEQDRTLLRQDMRRESRSLTLSNLSPRTKYFAELLAVDDKGATVAMTTMSFTTTSLTTDETDDDSTNLRVFTEELDSNLVKVAWYVPPKILPDLSGVTVQLTDIANVALLTQQMSALTRSLTVRNLQPGERYKAHVELKGQRGEVVRSGFLEFDTEPTPGMPGRPDIRDVEVANNSAVRVEWRNTPSPSPAAGSNEITGYVINFALVDNSNQPTSGTYQLPIFGSAQYVVIPNLRAGQRYMFQVAARNQYSFGPMSAPVFASLPRN</sequence>
<keyword evidence="21" id="KW-1185">Reference proteome</keyword>
<keyword evidence="7" id="KW-0378">Hydrolase</keyword>
<dbReference type="CDD" id="cd00063">
    <property type="entry name" value="FN3"/>
    <property type="match status" value="7"/>
</dbReference>
<evidence type="ECO:0000256" key="12">
    <source>
        <dbReference type="ARBA" id="ARBA00023170"/>
    </source>
</evidence>
<comment type="similarity">
    <text evidence="2">Belongs to the protein-tyrosine phosphatase family. Receptor class 2A subfamily.</text>
</comment>
<evidence type="ECO:0000256" key="8">
    <source>
        <dbReference type="ARBA" id="ARBA00022912"/>
    </source>
</evidence>
<feature type="chain" id="PRO_5043021788" description="protein-tyrosine-phosphatase" evidence="17">
    <location>
        <begin position="19"/>
        <end position="1265"/>
    </location>
</feature>
<dbReference type="FunFam" id="2.60.40.10:FF:000028">
    <property type="entry name" value="Neuronal cell adhesion molecule"/>
    <property type="match status" value="1"/>
</dbReference>
<comment type="subcellular location">
    <subcellularLocation>
        <location evidence="1">Membrane</location>
        <topology evidence="1">Single-pass membrane protein</topology>
    </subcellularLocation>
</comment>
<name>A0AAN9B6Z6_9CAEN</name>
<feature type="domain" description="Fibronectin type-III" evidence="19">
    <location>
        <begin position="963"/>
        <end position="1055"/>
    </location>
</feature>
<feature type="domain" description="Fibronectin type-III" evidence="19">
    <location>
        <begin position="222"/>
        <end position="323"/>
    </location>
</feature>
<dbReference type="GO" id="GO:0004725">
    <property type="term" value="F:protein tyrosine phosphatase activity"/>
    <property type="evidence" value="ECO:0007669"/>
    <property type="project" value="UniProtKB-EC"/>
</dbReference>
<evidence type="ECO:0000256" key="1">
    <source>
        <dbReference type="ARBA" id="ARBA00004167"/>
    </source>
</evidence>
<dbReference type="InterPro" id="IPR036116">
    <property type="entry name" value="FN3_sf"/>
</dbReference>
<evidence type="ECO:0000256" key="13">
    <source>
        <dbReference type="ARBA" id="ARBA00023180"/>
    </source>
</evidence>
<evidence type="ECO:0000256" key="7">
    <source>
        <dbReference type="ARBA" id="ARBA00022801"/>
    </source>
</evidence>